<evidence type="ECO:0000256" key="1">
    <source>
        <dbReference type="SAM" id="MobiDB-lite"/>
    </source>
</evidence>
<sequence>MTKSHFSRSDHEGGGGNDGLTRDFLGLRAFSHRDFLNIPGLDQMNSASPYEQQNQNQTPWQG</sequence>
<feature type="compositionally biased region" description="Polar residues" evidence="1">
    <location>
        <begin position="43"/>
        <end position="62"/>
    </location>
</feature>
<proteinExistence type="predicted"/>
<reference evidence="2 3" key="1">
    <citation type="journal article" date="2018" name="PLoS Genet.">
        <title>Population sequencing reveals clonal diversity and ancestral inbreeding in the grapevine cultivar Chardonnay.</title>
        <authorList>
            <person name="Roach M.J."/>
            <person name="Johnson D.L."/>
            <person name="Bohlmann J."/>
            <person name="van Vuuren H.J."/>
            <person name="Jones S.J."/>
            <person name="Pretorius I.S."/>
            <person name="Schmidt S.A."/>
            <person name="Borneman A.R."/>
        </authorList>
    </citation>
    <scope>NUCLEOTIDE SEQUENCE [LARGE SCALE GENOMIC DNA]</scope>
    <source>
        <strain evidence="3">cv. Chardonnay</strain>
        <tissue evidence="2">Leaf</tissue>
    </source>
</reference>
<dbReference type="AlphaFoldDB" id="A0A438EX85"/>
<feature type="region of interest" description="Disordered" evidence="1">
    <location>
        <begin position="39"/>
        <end position="62"/>
    </location>
</feature>
<evidence type="ECO:0000313" key="2">
    <source>
        <dbReference type="EMBL" id="RVW52348.1"/>
    </source>
</evidence>
<dbReference type="Proteomes" id="UP000288805">
    <property type="component" value="Unassembled WGS sequence"/>
</dbReference>
<dbReference type="OrthoDB" id="6354171at2759"/>
<accession>A0A438EX85</accession>
<protein>
    <submittedName>
        <fullName evidence="2">Uncharacterized protein</fullName>
    </submittedName>
</protein>
<name>A0A438EX85_VITVI</name>
<comment type="caution">
    <text evidence="2">The sequence shown here is derived from an EMBL/GenBank/DDBJ whole genome shotgun (WGS) entry which is preliminary data.</text>
</comment>
<feature type="region of interest" description="Disordered" evidence="1">
    <location>
        <begin position="1"/>
        <end position="22"/>
    </location>
</feature>
<dbReference type="EMBL" id="QGNW01001168">
    <property type="protein sequence ID" value="RVW52348.1"/>
    <property type="molecule type" value="Genomic_DNA"/>
</dbReference>
<organism evidence="2 3">
    <name type="scientific">Vitis vinifera</name>
    <name type="common">Grape</name>
    <dbReference type="NCBI Taxonomy" id="29760"/>
    <lineage>
        <taxon>Eukaryota</taxon>
        <taxon>Viridiplantae</taxon>
        <taxon>Streptophyta</taxon>
        <taxon>Embryophyta</taxon>
        <taxon>Tracheophyta</taxon>
        <taxon>Spermatophyta</taxon>
        <taxon>Magnoliopsida</taxon>
        <taxon>eudicotyledons</taxon>
        <taxon>Gunneridae</taxon>
        <taxon>Pentapetalae</taxon>
        <taxon>rosids</taxon>
        <taxon>Vitales</taxon>
        <taxon>Vitaceae</taxon>
        <taxon>Viteae</taxon>
        <taxon>Vitis</taxon>
    </lineage>
</organism>
<evidence type="ECO:0000313" key="3">
    <source>
        <dbReference type="Proteomes" id="UP000288805"/>
    </source>
</evidence>
<gene>
    <name evidence="2" type="ORF">CK203_072087</name>
</gene>